<sequence length="422" mass="47966">MCRPVLLILLMIHVWSGAAQEGAVRLSLDDALERFAACNLSLIAERYNMDMAEAQVVQATLFENPVISLEQNIYNRNNGKYFDLGKEGEAVVEIEQMIYVAGQRNKRVRLEKINKEMAAYQFEEVLRTLRGELKVKFVDLYYTRKSLSVYDREIGYLETVLDVYKEQNAKGNISLLEKSRIQALLLSLKRERSGISTEAVALEGDLRLLLGLKRGEVLEPLFNESVLDSIRLDKLPFAELSARIAERPDLKRAEAGIRASEADVRLQRSLAFPEVSLRGAYDRAGNFCNNYFAIGLSVSVPVFNRNQGNIKSARLSVLRNNSLAELARRQADNELFACYTKLEKALELYRSSDYELERDFNRIIEGVNAGFQKRNISLLEFIDYYEAYKETCLQLYDVKKGVVMAVEELNTVVGVTFGSSQK</sequence>
<dbReference type="PANTHER" id="PTHR30203:SF23">
    <property type="entry name" value="OUTER MEMBRANE EFFLUX PROTEIN"/>
    <property type="match status" value="1"/>
</dbReference>
<evidence type="ECO:0000313" key="4">
    <source>
        <dbReference type="EMBL" id="RHH78465.1"/>
    </source>
</evidence>
<protein>
    <submittedName>
        <fullName evidence="4">TolC family protein</fullName>
    </submittedName>
</protein>
<evidence type="ECO:0000256" key="1">
    <source>
        <dbReference type="ARBA" id="ARBA00007613"/>
    </source>
</evidence>
<dbReference type="AlphaFoldDB" id="A0A3R6LAX5"/>
<dbReference type="EMBL" id="QSEF01000013">
    <property type="protein sequence ID" value="RGZ47639.1"/>
    <property type="molecule type" value="Genomic_DNA"/>
</dbReference>
<dbReference type="Pfam" id="PF02321">
    <property type="entry name" value="OEP"/>
    <property type="match status" value="2"/>
</dbReference>
<keyword evidence="2" id="KW-0732">Signal</keyword>
<dbReference type="RefSeq" id="WP_122203134.1">
    <property type="nucleotide sequence ID" value="NZ_QRKC01000002.1"/>
</dbReference>
<feature type="signal peptide" evidence="2">
    <location>
        <begin position="1"/>
        <end position="19"/>
    </location>
</feature>
<dbReference type="Gene3D" id="1.20.1600.10">
    <property type="entry name" value="Outer membrane efflux proteins (OEP)"/>
    <property type="match status" value="1"/>
</dbReference>
<evidence type="ECO:0000313" key="6">
    <source>
        <dbReference type="Proteomes" id="UP000285173"/>
    </source>
</evidence>
<feature type="chain" id="PRO_5036092017" evidence="2">
    <location>
        <begin position="20"/>
        <end position="422"/>
    </location>
</feature>
<dbReference type="GO" id="GO:0015562">
    <property type="term" value="F:efflux transmembrane transporter activity"/>
    <property type="evidence" value="ECO:0007669"/>
    <property type="project" value="InterPro"/>
</dbReference>
<dbReference type="SUPFAM" id="SSF56954">
    <property type="entry name" value="Outer membrane efflux proteins (OEP)"/>
    <property type="match status" value="1"/>
</dbReference>
<organism evidence="4 5">
    <name type="scientific">Parabacteroides merdae</name>
    <dbReference type="NCBI Taxonomy" id="46503"/>
    <lineage>
        <taxon>Bacteria</taxon>
        <taxon>Pseudomonadati</taxon>
        <taxon>Bacteroidota</taxon>
        <taxon>Bacteroidia</taxon>
        <taxon>Bacteroidales</taxon>
        <taxon>Tannerellaceae</taxon>
        <taxon>Parabacteroides</taxon>
    </lineage>
</organism>
<comment type="caution">
    <text evidence="4">The sequence shown here is derived from an EMBL/GenBank/DDBJ whole genome shotgun (WGS) entry which is preliminary data.</text>
</comment>
<comment type="similarity">
    <text evidence="1">Belongs to the outer membrane factor (OMF) (TC 1.B.17) family.</text>
</comment>
<dbReference type="InterPro" id="IPR010131">
    <property type="entry name" value="MdtP/NodT-like"/>
</dbReference>
<dbReference type="Proteomes" id="UP000283732">
    <property type="component" value="Unassembled WGS sequence"/>
</dbReference>
<dbReference type="PANTHER" id="PTHR30203">
    <property type="entry name" value="OUTER MEMBRANE CATION EFFLUX PROTEIN"/>
    <property type="match status" value="1"/>
</dbReference>
<evidence type="ECO:0000313" key="3">
    <source>
        <dbReference type="EMBL" id="RGZ47639.1"/>
    </source>
</evidence>
<gene>
    <name evidence="4" type="ORF">DW191_07235</name>
    <name evidence="3" type="ORF">DW986_10255</name>
</gene>
<proteinExistence type="inferred from homology"/>
<accession>A0A3R6LAX5</accession>
<evidence type="ECO:0000256" key="2">
    <source>
        <dbReference type="SAM" id="SignalP"/>
    </source>
</evidence>
<evidence type="ECO:0000313" key="5">
    <source>
        <dbReference type="Proteomes" id="UP000283732"/>
    </source>
</evidence>
<dbReference type="InterPro" id="IPR003423">
    <property type="entry name" value="OMP_efflux"/>
</dbReference>
<name>A0A3R6LAX5_9BACT</name>
<dbReference type="Proteomes" id="UP000285173">
    <property type="component" value="Unassembled WGS sequence"/>
</dbReference>
<reference evidence="5 6" key="1">
    <citation type="submission" date="2018-08" db="EMBL/GenBank/DDBJ databases">
        <title>A genome reference for cultivated species of the human gut microbiota.</title>
        <authorList>
            <person name="Zou Y."/>
            <person name="Xue W."/>
            <person name="Luo G."/>
        </authorList>
    </citation>
    <scope>NUCLEOTIDE SEQUENCE [LARGE SCALE GENOMIC DNA]</scope>
    <source>
        <strain evidence="4 5">AM16-50</strain>
        <strain evidence="3 6">AM50-15</strain>
    </source>
</reference>
<dbReference type="EMBL" id="QRKC01000002">
    <property type="protein sequence ID" value="RHH78465.1"/>
    <property type="molecule type" value="Genomic_DNA"/>
</dbReference>